<evidence type="ECO:0000256" key="3">
    <source>
        <dbReference type="ARBA" id="ARBA00023136"/>
    </source>
</evidence>
<evidence type="ECO:0000256" key="1">
    <source>
        <dbReference type="ARBA" id="ARBA00022692"/>
    </source>
</evidence>
<evidence type="ECO:0000256" key="2">
    <source>
        <dbReference type="ARBA" id="ARBA00022989"/>
    </source>
</evidence>
<protein>
    <submittedName>
        <fullName evidence="5">Multidrug resistance protein 1</fullName>
    </submittedName>
</protein>
<comment type="caution">
    <text evidence="5">The sequence shown here is derived from an EMBL/GenBank/DDBJ whole genome shotgun (WGS) entry which is preliminary data.</text>
</comment>
<name>A0ABQ9UGZ9_SAGOE</name>
<sequence>MPLVICSVVQALDCGILKPCLYWKLGGTKPEDEKDKKEKKPTVSVFAMVVIKDYATWLSISRPREKSGELEKFRYSNWLDKLYMVVGTLSAIIHGASLPLMMLVFGEMTDTFANAGKLEDLYSNTTNEMEESNISSLWWLSRPDGIRGKVEGMEVPSLEEELNC</sequence>
<keyword evidence="1 4" id="KW-0812">Transmembrane</keyword>
<reference evidence="5 6" key="1">
    <citation type="submission" date="2023-05" db="EMBL/GenBank/DDBJ databases">
        <title>B98-5 Cell Line De Novo Hybrid Assembly: An Optical Mapping Approach.</title>
        <authorList>
            <person name="Kananen K."/>
            <person name="Auerbach J.A."/>
            <person name="Kautto E."/>
            <person name="Blachly J.S."/>
        </authorList>
    </citation>
    <scope>NUCLEOTIDE SEQUENCE [LARGE SCALE GENOMIC DNA]</scope>
    <source>
        <strain evidence="5">B95-8</strain>
        <tissue evidence="5">Cell line</tissue>
    </source>
</reference>
<evidence type="ECO:0000256" key="4">
    <source>
        <dbReference type="SAM" id="Phobius"/>
    </source>
</evidence>
<evidence type="ECO:0000313" key="5">
    <source>
        <dbReference type="EMBL" id="KAK2096348.1"/>
    </source>
</evidence>
<keyword evidence="6" id="KW-1185">Reference proteome</keyword>
<dbReference type="Gene3D" id="1.20.1560.10">
    <property type="entry name" value="ABC transporter type 1, transmembrane domain"/>
    <property type="match status" value="1"/>
</dbReference>
<accession>A0ABQ9UGZ9</accession>
<keyword evidence="2 4" id="KW-1133">Transmembrane helix</keyword>
<feature type="transmembrane region" description="Helical" evidence="4">
    <location>
        <begin position="82"/>
        <end position="105"/>
    </location>
</feature>
<proteinExistence type="predicted"/>
<gene>
    <name evidence="5" type="primary">ABCB1_1</name>
    <name evidence="5" type="ORF">P7K49_025382</name>
</gene>
<dbReference type="InterPro" id="IPR036640">
    <property type="entry name" value="ABC1_TM_sf"/>
</dbReference>
<evidence type="ECO:0000313" key="6">
    <source>
        <dbReference type="Proteomes" id="UP001266305"/>
    </source>
</evidence>
<dbReference type="EMBL" id="JASSZA010000012">
    <property type="protein sequence ID" value="KAK2096348.1"/>
    <property type="molecule type" value="Genomic_DNA"/>
</dbReference>
<dbReference type="Proteomes" id="UP001266305">
    <property type="component" value="Unassembled WGS sequence"/>
</dbReference>
<keyword evidence="3 4" id="KW-0472">Membrane</keyword>
<organism evidence="5 6">
    <name type="scientific">Saguinus oedipus</name>
    <name type="common">Cotton-top tamarin</name>
    <name type="synonym">Oedipomidas oedipus</name>
    <dbReference type="NCBI Taxonomy" id="9490"/>
    <lineage>
        <taxon>Eukaryota</taxon>
        <taxon>Metazoa</taxon>
        <taxon>Chordata</taxon>
        <taxon>Craniata</taxon>
        <taxon>Vertebrata</taxon>
        <taxon>Euteleostomi</taxon>
        <taxon>Mammalia</taxon>
        <taxon>Eutheria</taxon>
        <taxon>Euarchontoglires</taxon>
        <taxon>Primates</taxon>
        <taxon>Haplorrhini</taxon>
        <taxon>Platyrrhini</taxon>
        <taxon>Cebidae</taxon>
        <taxon>Callitrichinae</taxon>
        <taxon>Saguinus</taxon>
    </lineage>
</organism>